<evidence type="ECO:0000256" key="2">
    <source>
        <dbReference type="ARBA" id="ARBA00023002"/>
    </source>
</evidence>
<keyword evidence="2" id="KW-0560">Oxidoreductase</keyword>
<evidence type="ECO:0000256" key="1">
    <source>
        <dbReference type="ARBA" id="ARBA00009986"/>
    </source>
</evidence>
<evidence type="ECO:0000259" key="4">
    <source>
        <dbReference type="Pfam" id="PF00171"/>
    </source>
</evidence>
<comment type="similarity">
    <text evidence="1">Belongs to the aldehyde dehydrogenase family.</text>
</comment>
<name>A0A3D9LF23_9MICC</name>
<dbReference type="OrthoDB" id="6882680at2"/>
<dbReference type="InterPro" id="IPR016162">
    <property type="entry name" value="Ald_DH_N"/>
</dbReference>
<dbReference type="InterPro" id="IPR015590">
    <property type="entry name" value="Aldehyde_DH_dom"/>
</dbReference>
<dbReference type="SUPFAM" id="SSF53720">
    <property type="entry name" value="ALDH-like"/>
    <property type="match status" value="1"/>
</dbReference>
<protein>
    <submittedName>
        <fullName evidence="5">Aldehyde dehydrogenase (NAD+)</fullName>
    </submittedName>
</protein>
<comment type="caution">
    <text evidence="5">The sequence shown here is derived from an EMBL/GenBank/DDBJ whole genome shotgun (WGS) entry which is preliminary data.</text>
</comment>
<dbReference type="Pfam" id="PF00171">
    <property type="entry name" value="Aldedh"/>
    <property type="match status" value="1"/>
</dbReference>
<accession>A0A3D9LF23</accession>
<dbReference type="InterPro" id="IPR016161">
    <property type="entry name" value="Ald_DH/histidinol_DH"/>
</dbReference>
<dbReference type="Proteomes" id="UP000256727">
    <property type="component" value="Unassembled WGS sequence"/>
</dbReference>
<evidence type="ECO:0000256" key="3">
    <source>
        <dbReference type="SAM" id="MobiDB-lite"/>
    </source>
</evidence>
<dbReference type="FunFam" id="3.40.605.10:FF:000007">
    <property type="entry name" value="NAD/NADP-dependent betaine aldehyde dehydrogenase"/>
    <property type="match status" value="1"/>
</dbReference>
<evidence type="ECO:0000313" key="6">
    <source>
        <dbReference type="Proteomes" id="UP000256727"/>
    </source>
</evidence>
<dbReference type="Gene3D" id="3.40.309.10">
    <property type="entry name" value="Aldehyde Dehydrogenase, Chain A, domain 2"/>
    <property type="match status" value="1"/>
</dbReference>
<dbReference type="EMBL" id="QREH01000001">
    <property type="protein sequence ID" value="REE04978.1"/>
    <property type="molecule type" value="Genomic_DNA"/>
</dbReference>
<reference evidence="5 6" key="1">
    <citation type="submission" date="2018-07" db="EMBL/GenBank/DDBJ databases">
        <title>Sequencing the genomes of 1000 actinobacteria strains.</title>
        <authorList>
            <person name="Klenk H.-P."/>
        </authorList>
    </citation>
    <scope>NUCLEOTIDE SEQUENCE [LARGE SCALE GENOMIC DNA]</scope>
    <source>
        <strain evidence="5 6">DSM 14442</strain>
    </source>
</reference>
<sequence>MSTTASTHNATTAATTAGQDARARRAALELPYTHVDDFYINGDWRRTTDDARNPVTDPATGEQWGSVPAATVEDLDVAVGSARRALSGWGALAAAERAEYLLRVADEIESRAEFLALTNTRENGSPIAETRGAAANAAGIFRYFASLADWLDGDDVRPFPAGGAESLVDRDPIGVCGLIAPWNFPINLVVIKLAPALLAGCTVVIKPASPTPLSLRFVIDAVHAAGVPAGVVNFLTGPGRFGDALVKHPGVDKIAFTGSTPVGRKIAAACGELLRPVTLELGGKSSAIVLPDADLDAMASVLVRSCLRNTGQTCYVSSRIIAPASRYEEVVQMVAETVSAATQGDPLDGATVFGPVAHRAQYETVMEYVDSAHAEGARAVAGGASADGAALGPGLEEGTFIQPTVFADVTPGMRISTEEIFGPVISILKYDDGMSPSSAASPADWSADEAIALANNTEFGLGGIVFGGDEDRALQVARRVDSGSVGINFFGSNHAAPFGGRHDSGLGVEYGLEGLSAYLSFKSIHRRTA</sequence>
<proteinExistence type="inferred from homology"/>
<evidence type="ECO:0000313" key="5">
    <source>
        <dbReference type="EMBL" id="REE04978.1"/>
    </source>
</evidence>
<gene>
    <name evidence="5" type="ORF">C8E99_2836</name>
</gene>
<feature type="region of interest" description="Disordered" evidence="3">
    <location>
        <begin position="1"/>
        <end position="21"/>
    </location>
</feature>
<dbReference type="RefSeq" id="WP_115932828.1">
    <property type="nucleotide sequence ID" value="NZ_QREH01000001.1"/>
</dbReference>
<feature type="compositionally biased region" description="Low complexity" evidence="3">
    <location>
        <begin position="1"/>
        <end position="20"/>
    </location>
</feature>
<keyword evidence="6" id="KW-1185">Reference proteome</keyword>
<dbReference type="InterPro" id="IPR016163">
    <property type="entry name" value="Ald_DH_C"/>
</dbReference>
<organism evidence="5 6">
    <name type="scientific">Citricoccus muralis</name>
    <dbReference type="NCBI Taxonomy" id="169134"/>
    <lineage>
        <taxon>Bacteria</taxon>
        <taxon>Bacillati</taxon>
        <taxon>Actinomycetota</taxon>
        <taxon>Actinomycetes</taxon>
        <taxon>Micrococcales</taxon>
        <taxon>Micrococcaceae</taxon>
        <taxon>Citricoccus</taxon>
    </lineage>
</organism>
<feature type="domain" description="Aldehyde dehydrogenase" evidence="4">
    <location>
        <begin position="44"/>
        <end position="524"/>
    </location>
</feature>
<dbReference type="Gene3D" id="3.40.605.10">
    <property type="entry name" value="Aldehyde Dehydrogenase, Chain A, domain 1"/>
    <property type="match status" value="1"/>
</dbReference>
<dbReference type="PANTHER" id="PTHR42804:SF1">
    <property type="entry name" value="ALDEHYDE DEHYDROGENASE-RELATED"/>
    <property type="match status" value="1"/>
</dbReference>
<dbReference type="GO" id="GO:0016620">
    <property type="term" value="F:oxidoreductase activity, acting on the aldehyde or oxo group of donors, NAD or NADP as acceptor"/>
    <property type="evidence" value="ECO:0007669"/>
    <property type="project" value="InterPro"/>
</dbReference>
<dbReference type="AlphaFoldDB" id="A0A3D9LF23"/>
<dbReference type="PANTHER" id="PTHR42804">
    <property type="entry name" value="ALDEHYDE DEHYDROGENASE"/>
    <property type="match status" value="1"/>
</dbReference>